<keyword evidence="3" id="KW-1185">Reference proteome</keyword>
<sequence length="41" mass="4409">MVIGMMGSIILVTPMMKVMLMAIMTSIIMVTIARSSFSASL</sequence>
<keyword evidence="1" id="KW-0472">Membrane</keyword>
<dbReference type="AlphaFoldDB" id="A0A5B7INS1"/>
<accession>A0A5B7INS1</accession>
<evidence type="ECO:0000256" key="1">
    <source>
        <dbReference type="SAM" id="Phobius"/>
    </source>
</evidence>
<reference evidence="2 3" key="1">
    <citation type="submission" date="2019-05" db="EMBL/GenBank/DDBJ databases">
        <title>Another draft genome of Portunus trituberculatus and its Hox gene families provides insights of decapod evolution.</title>
        <authorList>
            <person name="Jeong J.-H."/>
            <person name="Song I."/>
            <person name="Kim S."/>
            <person name="Choi T."/>
            <person name="Kim D."/>
            <person name="Ryu S."/>
            <person name="Kim W."/>
        </authorList>
    </citation>
    <scope>NUCLEOTIDE SEQUENCE [LARGE SCALE GENOMIC DNA]</scope>
    <source>
        <tissue evidence="2">Muscle</tissue>
    </source>
</reference>
<dbReference type="Proteomes" id="UP000324222">
    <property type="component" value="Unassembled WGS sequence"/>
</dbReference>
<gene>
    <name evidence="2" type="ORF">E2C01_077137</name>
</gene>
<protein>
    <submittedName>
        <fullName evidence="2">Uncharacterized protein</fullName>
    </submittedName>
</protein>
<feature type="transmembrane region" description="Helical" evidence="1">
    <location>
        <begin position="6"/>
        <end position="33"/>
    </location>
</feature>
<dbReference type="EMBL" id="VSRR010059844">
    <property type="protein sequence ID" value="MPC82468.1"/>
    <property type="molecule type" value="Genomic_DNA"/>
</dbReference>
<evidence type="ECO:0000313" key="2">
    <source>
        <dbReference type="EMBL" id="MPC82468.1"/>
    </source>
</evidence>
<comment type="caution">
    <text evidence="2">The sequence shown here is derived from an EMBL/GenBank/DDBJ whole genome shotgun (WGS) entry which is preliminary data.</text>
</comment>
<proteinExistence type="predicted"/>
<keyword evidence="1" id="KW-1133">Transmembrane helix</keyword>
<organism evidence="2 3">
    <name type="scientific">Portunus trituberculatus</name>
    <name type="common">Swimming crab</name>
    <name type="synonym">Neptunus trituberculatus</name>
    <dbReference type="NCBI Taxonomy" id="210409"/>
    <lineage>
        <taxon>Eukaryota</taxon>
        <taxon>Metazoa</taxon>
        <taxon>Ecdysozoa</taxon>
        <taxon>Arthropoda</taxon>
        <taxon>Crustacea</taxon>
        <taxon>Multicrustacea</taxon>
        <taxon>Malacostraca</taxon>
        <taxon>Eumalacostraca</taxon>
        <taxon>Eucarida</taxon>
        <taxon>Decapoda</taxon>
        <taxon>Pleocyemata</taxon>
        <taxon>Brachyura</taxon>
        <taxon>Eubrachyura</taxon>
        <taxon>Portunoidea</taxon>
        <taxon>Portunidae</taxon>
        <taxon>Portuninae</taxon>
        <taxon>Portunus</taxon>
    </lineage>
</organism>
<keyword evidence="1" id="KW-0812">Transmembrane</keyword>
<evidence type="ECO:0000313" key="3">
    <source>
        <dbReference type="Proteomes" id="UP000324222"/>
    </source>
</evidence>
<name>A0A5B7INS1_PORTR</name>